<accession>A0A645CR90</accession>
<gene>
    <name evidence="2" type="ORF">SDC9_126466</name>
</gene>
<evidence type="ECO:0000259" key="1">
    <source>
        <dbReference type="Pfam" id="PF13635"/>
    </source>
</evidence>
<proteinExistence type="predicted"/>
<feature type="domain" description="DUF4143" evidence="1">
    <location>
        <begin position="7"/>
        <end position="37"/>
    </location>
</feature>
<protein>
    <recommendedName>
        <fullName evidence="1">DUF4143 domain-containing protein</fullName>
    </recommendedName>
</protein>
<comment type="caution">
    <text evidence="2">The sequence shown here is derived from an EMBL/GenBank/DDBJ whole genome shotgun (WGS) entry which is preliminary data.</text>
</comment>
<name>A0A645CR90_9ZZZZ</name>
<dbReference type="EMBL" id="VSSQ01029344">
    <property type="protein sequence ID" value="MPM79433.1"/>
    <property type="molecule type" value="Genomic_DNA"/>
</dbReference>
<sequence>MDQFEAVPRYWATDHPRNEVDFIIQRDNEIIPVEVKSENNVESRSLKQYKEKYGDKVSIRVRLSLKNLKFDGDLLNIPLFMADHADRLIGIAKELL</sequence>
<evidence type="ECO:0000313" key="2">
    <source>
        <dbReference type="EMBL" id="MPM79433.1"/>
    </source>
</evidence>
<organism evidence="2">
    <name type="scientific">bioreactor metagenome</name>
    <dbReference type="NCBI Taxonomy" id="1076179"/>
    <lineage>
        <taxon>unclassified sequences</taxon>
        <taxon>metagenomes</taxon>
        <taxon>ecological metagenomes</taxon>
    </lineage>
</organism>
<dbReference type="AlphaFoldDB" id="A0A645CR90"/>
<dbReference type="Pfam" id="PF13635">
    <property type="entry name" value="DUF4143"/>
    <property type="match status" value="1"/>
</dbReference>
<dbReference type="InterPro" id="IPR025420">
    <property type="entry name" value="DUF4143"/>
</dbReference>
<reference evidence="2" key="1">
    <citation type="submission" date="2019-08" db="EMBL/GenBank/DDBJ databases">
        <authorList>
            <person name="Kucharzyk K."/>
            <person name="Murdoch R.W."/>
            <person name="Higgins S."/>
            <person name="Loffler F."/>
        </authorList>
    </citation>
    <scope>NUCLEOTIDE SEQUENCE</scope>
</reference>